<keyword evidence="1" id="KW-0812">Transmembrane</keyword>
<feature type="transmembrane region" description="Helical" evidence="1">
    <location>
        <begin position="372"/>
        <end position="393"/>
    </location>
</feature>
<proteinExistence type="predicted"/>
<accession>A0A8X6F4M2</accession>
<organism evidence="2 3">
    <name type="scientific">Trichonephila clavata</name>
    <name type="common">Joro spider</name>
    <name type="synonym">Nephila clavata</name>
    <dbReference type="NCBI Taxonomy" id="2740835"/>
    <lineage>
        <taxon>Eukaryota</taxon>
        <taxon>Metazoa</taxon>
        <taxon>Ecdysozoa</taxon>
        <taxon>Arthropoda</taxon>
        <taxon>Chelicerata</taxon>
        <taxon>Arachnida</taxon>
        <taxon>Araneae</taxon>
        <taxon>Araneomorphae</taxon>
        <taxon>Entelegynae</taxon>
        <taxon>Araneoidea</taxon>
        <taxon>Nephilidae</taxon>
        <taxon>Trichonephila</taxon>
    </lineage>
</organism>
<protein>
    <recommendedName>
        <fullName evidence="4">Monocarboxylate transporter</fullName>
    </recommendedName>
</protein>
<dbReference type="Proteomes" id="UP000887116">
    <property type="component" value="Unassembled WGS sequence"/>
</dbReference>
<keyword evidence="1" id="KW-0472">Membrane</keyword>
<dbReference type="InterPro" id="IPR036259">
    <property type="entry name" value="MFS_trans_sf"/>
</dbReference>
<feature type="transmembrane region" description="Helical" evidence="1">
    <location>
        <begin position="128"/>
        <end position="148"/>
    </location>
</feature>
<dbReference type="AlphaFoldDB" id="A0A8X6F4M2"/>
<feature type="transmembrane region" description="Helical" evidence="1">
    <location>
        <begin position="495"/>
        <end position="516"/>
    </location>
</feature>
<evidence type="ECO:0008006" key="4">
    <source>
        <dbReference type="Google" id="ProtNLM"/>
    </source>
</evidence>
<gene>
    <name evidence="2" type="ORF">TNCT_551991</name>
</gene>
<feature type="transmembrane region" description="Helical" evidence="1">
    <location>
        <begin position="102"/>
        <end position="122"/>
    </location>
</feature>
<evidence type="ECO:0000256" key="1">
    <source>
        <dbReference type="SAM" id="Phobius"/>
    </source>
</evidence>
<comment type="caution">
    <text evidence="2">The sequence shown here is derived from an EMBL/GenBank/DDBJ whole genome shotgun (WGS) entry which is preliminary data.</text>
</comment>
<feature type="transmembrane region" description="Helical" evidence="1">
    <location>
        <begin position="463"/>
        <end position="483"/>
    </location>
</feature>
<keyword evidence="1" id="KW-1133">Transmembrane helix</keyword>
<dbReference type="PANTHER" id="PTHR11360:SF303">
    <property type="entry name" value="MAJOR FACILITATOR SUPERFAMILY (MFS) PROFILE DOMAIN-CONTAINING PROTEIN"/>
    <property type="match status" value="1"/>
</dbReference>
<dbReference type="Pfam" id="PF07690">
    <property type="entry name" value="MFS_1"/>
    <property type="match status" value="1"/>
</dbReference>
<reference evidence="2" key="1">
    <citation type="submission" date="2020-07" db="EMBL/GenBank/DDBJ databases">
        <title>Multicomponent nature underlies the extraordinary mechanical properties of spider dragline silk.</title>
        <authorList>
            <person name="Kono N."/>
            <person name="Nakamura H."/>
            <person name="Mori M."/>
            <person name="Yoshida Y."/>
            <person name="Ohtoshi R."/>
            <person name="Malay A.D."/>
            <person name="Moran D.A.P."/>
            <person name="Tomita M."/>
            <person name="Numata K."/>
            <person name="Arakawa K."/>
        </authorList>
    </citation>
    <scope>NUCLEOTIDE SEQUENCE</scope>
</reference>
<dbReference type="PANTHER" id="PTHR11360">
    <property type="entry name" value="MONOCARBOXYLATE TRANSPORTER"/>
    <property type="match status" value="1"/>
</dbReference>
<feature type="transmembrane region" description="Helical" evidence="1">
    <location>
        <begin position="66"/>
        <end position="90"/>
    </location>
</feature>
<evidence type="ECO:0000313" key="3">
    <source>
        <dbReference type="Proteomes" id="UP000887116"/>
    </source>
</evidence>
<feature type="non-terminal residue" evidence="2">
    <location>
        <position position="1"/>
    </location>
</feature>
<dbReference type="InterPro" id="IPR011701">
    <property type="entry name" value="MFS"/>
</dbReference>
<dbReference type="OrthoDB" id="6421195at2759"/>
<feature type="transmembrane region" description="Helical" evidence="1">
    <location>
        <begin position="428"/>
        <end position="451"/>
    </location>
</feature>
<evidence type="ECO:0000313" key="2">
    <source>
        <dbReference type="EMBL" id="GFQ70883.1"/>
    </source>
</evidence>
<dbReference type="EMBL" id="BMAO01001072">
    <property type="protein sequence ID" value="GFQ70883.1"/>
    <property type="molecule type" value="Genomic_DNA"/>
</dbReference>
<sequence>MAIYNLNREQTSIPFIIGSTFKCLMGPLAGYLANTIGFRPVIAFGCVLSSVGIGSCYFAPNVQLICFLWGILYGLGCSLATSVLPQVINLHFKKHASKANGVSLAGISMAGFFLSPIVTALLDRYGLSGTYLVLSAIVLNSLAASLLIKVPSQNYSADTKNNPEICTMKINDEAFCKDKNLDHLNINSCLINSSSSEFKSCNGIIAKDLKDSYNQHPQNSHAYECINNVTAFTNQDLTSGSKESFCAIQNEASIPQEKLQTISTKTSHINVGALQNLPLNKGENCKIVNLLDEPNRNVSEVRLSVDNNYKITSSRSNSASNKLKSCVHAFNIFLDPIFLFISLSRCIVIFFLLVIPTIIIDFSKDKNLSKNQSLFILMSFSGFDLLGKIGLGWITDGGYITMTKYTCICFCIMSASLAFMTWSNGFAMILIGVAGVSMCSGTLAPAFPVLVRQFMEKEKQTMAISSSLVMMVPLSFTTTPLIGYFRDNLGSYNGLFYSMSAFCIVCGVLILSIPCLSRRRK</sequence>
<dbReference type="Gene3D" id="1.20.1250.20">
    <property type="entry name" value="MFS general substrate transporter like domains"/>
    <property type="match status" value="2"/>
</dbReference>
<feature type="transmembrane region" description="Helical" evidence="1">
    <location>
        <begin position="12"/>
        <end position="34"/>
    </location>
</feature>
<dbReference type="SUPFAM" id="SSF103473">
    <property type="entry name" value="MFS general substrate transporter"/>
    <property type="match status" value="1"/>
</dbReference>
<feature type="transmembrane region" description="Helical" evidence="1">
    <location>
        <begin position="41"/>
        <end position="60"/>
    </location>
</feature>
<keyword evidence="3" id="KW-1185">Reference proteome</keyword>
<dbReference type="GO" id="GO:0008028">
    <property type="term" value="F:monocarboxylic acid transmembrane transporter activity"/>
    <property type="evidence" value="ECO:0007669"/>
    <property type="project" value="TreeGrafter"/>
</dbReference>
<dbReference type="InterPro" id="IPR050327">
    <property type="entry name" value="Proton-linked_MCT"/>
</dbReference>
<feature type="transmembrane region" description="Helical" evidence="1">
    <location>
        <begin position="337"/>
        <end position="360"/>
    </location>
</feature>
<name>A0A8X6F4M2_TRICU</name>